<accession>A0A1H8UVY0</accession>
<sequence>MLKAGLVSPRPYRFCAADARTGGAQRLALSPPERTTAGGGKCGKSRYARAPEKGNEPIGPMPISPEMLSPVTLPL</sequence>
<dbReference type="EMBL" id="FODT01000007">
    <property type="protein sequence ID" value="SEP07329.1"/>
    <property type="molecule type" value="Genomic_DNA"/>
</dbReference>
<protein>
    <submittedName>
        <fullName evidence="2">Uncharacterized protein</fullName>
    </submittedName>
</protein>
<proteinExistence type="predicted"/>
<reference evidence="3" key="1">
    <citation type="submission" date="2016-10" db="EMBL/GenBank/DDBJ databases">
        <authorList>
            <person name="Varghese N."/>
            <person name="Submissions S."/>
        </authorList>
    </citation>
    <scope>NUCLEOTIDE SEQUENCE [LARGE SCALE GENOMIC DNA]</scope>
    <source>
        <strain evidence="3">DSM 123</strain>
    </source>
</reference>
<name>A0A1H8UVY0_9BRAD</name>
<evidence type="ECO:0000256" key="1">
    <source>
        <dbReference type="SAM" id="MobiDB-lite"/>
    </source>
</evidence>
<evidence type="ECO:0000313" key="2">
    <source>
        <dbReference type="EMBL" id="SEP07329.1"/>
    </source>
</evidence>
<dbReference type="Proteomes" id="UP000199615">
    <property type="component" value="Unassembled WGS sequence"/>
</dbReference>
<evidence type="ECO:0000313" key="3">
    <source>
        <dbReference type="Proteomes" id="UP000199615"/>
    </source>
</evidence>
<keyword evidence="3" id="KW-1185">Reference proteome</keyword>
<feature type="region of interest" description="Disordered" evidence="1">
    <location>
        <begin position="25"/>
        <end position="75"/>
    </location>
</feature>
<dbReference type="AlphaFoldDB" id="A0A1H8UVY0"/>
<organism evidence="2 3">
    <name type="scientific">Rhodopseudomonas pseudopalustris</name>
    <dbReference type="NCBI Taxonomy" id="1513892"/>
    <lineage>
        <taxon>Bacteria</taxon>
        <taxon>Pseudomonadati</taxon>
        <taxon>Pseudomonadota</taxon>
        <taxon>Alphaproteobacteria</taxon>
        <taxon>Hyphomicrobiales</taxon>
        <taxon>Nitrobacteraceae</taxon>
        <taxon>Rhodopseudomonas</taxon>
    </lineage>
</organism>
<gene>
    <name evidence="2" type="ORF">SAMN05444123_107275</name>
</gene>